<gene>
    <name evidence="2" type="ORF">DL764_008608</name>
</gene>
<reference evidence="2 3" key="1">
    <citation type="submission" date="2018-06" db="EMBL/GenBank/DDBJ databases">
        <title>Complete Genomes of Monosporascus.</title>
        <authorList>
            <person name="Robinson A.J."/>
            <person name="Natvig D.O."/>
        </authorList>
    </citation>
    <scope>NUCLEOTIDE SEQUENCE [LARGE SCALE GENOMIC DNA]</scope>
    <source>
        <strain evidence="2 3">CBS 110550</strain>
    </source>
</reference>
<organism evidence="2 3">
    <name type="scientific">Monosporascus ibericus</name>
    <dbReference type="NCBI Taxonomy" id="155417"/>
    <lineage>
        <taxon>Eukaryota</taxon>
        <taxon>Fungi</taxon>
        <taxon>Dikarya</taxon>
        <taxon>Ascomycota</taxon>
        <taxon>Pezizomycotina</taxon>
        <taxon>Sordariomycetes</taxon>
        <taxon>Xylariomycetidae</taxon>
        <taxon>Xylariales</taxon>
        <taxon>Xylariales incertae sedis</taxon>
        <taxon>Monosporascus</taxon>
    </lineage>
</organism>
<dbReference type="OrthoDB" id="5424391at2759"/>
<dbReference type="EMBL" id="QJNU01000698">
    <property type="protein sequence ID" value="RYO89252.1"/>
    <property type="molecule type" value="Genomic_DNA"/>
</dbReference>
<evidence type="ECO:0000313" key="2">
    <source>
        <dbReference type="EMBL" id="RYO89252.1"/>
    </source>
</evidence>
<dbReference type="Proteomes" id="UP000293360">
    <property type="component" value="Unassembled WGS sequence"/>
</dbReference>
<proteinExistence type="predicted"/>
<evidence type="ECO:0000256" key="1">
    <source>
        <dbReference type="SAM" id="MobiDB-lite"/>
    </source>
</evidence>
<comment type="caution">
    <text evidence="2">The sequence shown here is derived from an EMBL/GenBank/DDBJ whole genome shotgun (WGS) entry which is preliminary data.</text>
</comment>
<feature type="region of interest" description="Disordered" evidence="1">
    <location>
        <begin position="44"/>
        <end position="82"/>
    </location>
</feature>
<keyword evidence="3" id="KW-1185">Reference proteome</keyword>
<sequence>MVVRTPTLNSLKRGFLPQIHQPLPLSRRESQQLLDSITSSFRKNLDKEHPWQSEDAATTLPAAKSEESPPKTTTTTTRHRPTDRHLRAILSNPLFSHPTQDPKLTAPSPTKNPFDIFDAAVAKGLMTPRRAAGFLATVRAHVANGQSSDTRAKLAPTGAGLRVLQWLRASGQENDFRFLSDPALVQQLVPFMYAEGLEEVAWTWLSQLAVRRLRVMEVESGLGKLNAQPLFKLLNTMIQETSHSTAAEAKSNLDASYSALLRAYKLLPKDYRIANLSVKHNWASLSWASTVDAFERPKPSVALFEAFVQQGRPYSLPLDMAHLELHHPTAPSSDAAVYYMHSRDSKARDVTDSRMGDRSRRRLICLALDTVDRLKQTGNTTEASWVERFLTNMCENLNLGILNLNAADSIASERPLYRLN</sequence>
<accession>A0A4V1X977</accession>
<evidence type="ECO:0000313" key="3">
    <source>
        <dbReference type="Proteomes" id="UP000293360"/>
    </source>
</evidence>
<dbReference type="AlphaFoldDB" id="A0A4V1X977"/>
<protein>
    <submittedName>
        <fullName evidence="2">Uncharacterized protein</fullName>
    </submittedName>
</protein>
<name>A0A4V1X977_9PEZI</name>